<comment type="caution">
    <text evidence="2">The sequence shown here is derived from an EMBL/GenBank/DDBJ whole genome shotgun (WGS) entry which is preliminary data.</text>
</comment>
<dbReference type="EMBL" id="JAHUZN010000007">
    <property type="protein sequence ID" value="KAG8488687.1"/>
    <property type="molecule type" value="Genomic_DNA"/>
</dbReference>
<proteinExistence type="predicted"/>
<accession>A0A8J5YTI3</accession>
<keyword evidence="3" id="KW-1185">Reference proteome</keyword>
<dbReference type="InterPro" id="IPR025558">
    <property type="entry name" value="DUF4283"/>
</dbReference>
<dbReference type="PANTHER" id="PTHR31286">
    <property type="entry name" value="GLYCINE-RICH CELL WALL STRUCTURAL PROTEIN 1.8-LIKE"/>
    <property type="match status" value="1"/>
</dbReference>
<dbReference type="OrthoDB" id="983454at2759"/>
<dbReference type="Pfam" id="PF14111">
    <property type="entry name" value="DUF4283"/>
    <property type="match status" value="1"/>
</dbReference>
<reference evidence="2 3" key="1">
    <citation type="journal article" date="2021" name="bioRxiv">
        <title>The Gossypium anomalum genome as a resource for cotton improvement and evolutionary analysis of hybrid incompatibility.</title>
        <authorList>
            <person name="Grover C.E."/>
            <person name="Yuan D."/>
            <person name="Arick M.A."/>
            <person name="Miller E.R."/>
            <person name="Hu G."/>
            <person name="Peterson D.G."/>
            <person name="Wendel J.F."/>
            <person name="Udall J.A."/>
        </authorList>
    </citation>
    <scope>NUCLEOTIDE SEQUENCE [LARGE SCALE GENOMIC DNA]</scope>
    <source>
        <strain evidence="2">JFW-Udall</strain>
        <tissue evidence="2">Leaf</tissue>
    </source>
</reference>
<evidence type="ECO:0000313" key="3">
    <source>
        <dbReference type="Proteomes" id="UP000701853"/>
    </source>
</evidence>
<protein>
    <recommendedName>
        <fullName evidence="1">DUF4283 domain-containing protein</fullName>
    </recommendedName>
</protein>
<organism evidence="2 3">
    <name type="scientific">Gossypium anomalum</name>
    <dbReference type="NCBI Taxonomy" id="47600"/>
    <lineage>
        <taxon>Eukaryota</taxon>
        <taxon>Viridiplantae</taxon>
        <taxon>Streptophyta</taxon>
        <taxon>Embryophyta</taxon>
        <taxon>Tracheophyta</taxon>
        <taxon>Spermatophyta</taxon>
        <taxon>Magnoliopsida</taxon>
        <taxon>eudicotyledons</taxon>
        <taxon>Gunneridae</taxon>
        <taxon>Pentapetalae</taxon>
        <taxon>rosids</taxon>
        <taxon>malvids</taxon>
        <taxon>Malvales</taxon>
        <taxon>Malvaceae</taxon>
        <taxon>Malvoideae</taxon>
        <taxon>Gossypium</taxon>
    </lineage>
</organism>
<dbReference type="Proteomes" id="UP000701853">
    <property type="component" value="Chromosome 7"/>
</dbReference>
<evidence type="ECO:0000313" key="2">
    <source>
        <dbReference type="EMBL" id="KAG8488687.1"/>
    </source>
</evidence>
<dbReference type="AlphaFoldDB" id="A0A8J5YTI3"/>
<name>A0A8J5YTI3_9ROSI</name>
<sequence>MKKDVLKPGVLWELRGHYRNYWRNLSHCSLFPPLLKDDKCGREHGQFIPWDEEDEVLQLGTKKLDLMVSFDNCFMGSFLTLSVVNFRSMQTTLANVWHSIEGISICDQNERRYLFRLYHTVDVNIIKAEGLWNFNSHLLVMHRLKDGDKPMVVPLFTVDFWVLIHDTPDGFMPEMVAKQLGNFIGVFLEYDVKVVSLGYKGIMRIRVRLDIQKLLKCKQLGNFIGVFLMYDVKVVSLGYKGIMRVRVRLDIRKLLKCKKKFVLPNRR</sequence>
<dbReference type="PANTHER" id="PTHR31286:SF153">
    <property type="entry name" value="DUF4283 DOMAIN PROTEIN"/>
    <property type="match status" value="1"/>
</dbReference>
<feature type="domain" description="DUF4283" evidence="1">
    <location>
        <begin position="69"/>
        <end position="148"/>
    </location>
</feature>
<gene>
    <name evidence="2" type="ORF">CXB51_016657</name>
</gene>
<evidence type="ECO:0000259" key="1">
    <source>
        <dbReference type="Pfam" id="PF14111"/>
    </source>
</evidence>
<dbReference type="InterPro" id="IPR040256">
    <property type="entry name" value="At4g02000-like"/>
</dbReference>